<evidence type="ECO:0000256" key="2">
    <source>
        <dbReference type="SAM" id="MobiDB-lite"/>
    </source>
</evidence>
<evidence type="ECO:0000313" key="3">
    <source>
        <dbReference type="EMBL" id="CAI9121858.1"/>
    </source>
</evidence>
<feature type="compositionally biased region" description="Basic and acidic residues" evidence="2">
    <location>
        <begin position="547"/>
        <end position="564"/>
    </location>
</feature>
<reference evidence="3" key="1">
    <citation type="submission" date="2023-03" db="EMBL/GenBank/DDBJ databases">
        <authorList>
            <person name="Cleenwerck I."/>
        </authorList>
    </citation>
    <scope>NUCLEOTIDE SEQUENCE</scope>
    <source>
        <strain evidence="3">LMG 32879</strain>
    </source>
</reference>
<dbReference type="AlphaFoldDB" id="A0AA35VCW7"/>
<feature type="region of interest" description="Disordered" evidence="2">
    <location>
        <begin position="547"/>
        <end position="595"/>
    </location>
</feature>
<dbReference type="Proteomes" id="UP001176960">
    <property type="component" value="Unassembled WGS sequence"/>
</dbReference>
<organism evidence="3 4">
    <name type="scientific">Brytella acorum</name>
    <dbReference type="NCBI Taxonomy" id="2959299"/>
    <lineage>
        <taxon>Bacteria</taxon>
        <taxon>Pseudomonadati</taxon>
        <taxon>Pseudomonadota</taxon>
        <taxon>Alphaproteobacteria</taxon>
        <taxon>Acetobacterales</taxon>
        <taxon>Acetobacteraceae</taxon>
        <taxon>Brytella</taxon>
    </lineage>
</organism>
<accession>A0AA35VCW7</accession>
<dbReference type="RefSeq" id="WP_289843756.1">
    <property type="nucleotide sequence ID" value="NZ_CATKSH010000025.1"/>
</dbReference>
<gene>
    <name evidence="3" type="ORF">LMG32879_002713</name>
</gene>
<name>A0AA35VCW7_9PROT</name>
<comment type="caution">
    <text evidence="3">The sequence shown here is derived from an EMBL/GenBank/DDBJ whole genome shotgun (WGS) entry which is preliminary data.</text>
</comment>
<dbReference type="EMBL" id="CATKSH010000025">
    <property type="protein sequence ID" value="CAI9121858.1"/>
    <property type="molecule type" value="Genomic_DNA"/>
</dbReference>
<feature type="compositionally biased region" description="Acidic residues" evidence="2">
    <location>
        <begin position="565"/>
        <end position="579"/>
    </location>
</feature>
<sequence>MSIIIKSTRIKTKSGPGNIVRHLLDKPEENEDIQIIQGDRERMREAFDKARTKTKVPQYALRHWILSSTEKMTIEQVMQSVQKLAGEFKFNPEDATIIMHQKERDGEEISNQHYHITVPEVLENGRVMTNQKNYAKHEKICRELEHTFGFSHIVGKHNRAVEYATKDLNPEVSEVAKQLANAPLPSARYSAKKYQEAKRSDIDIKRLTKLAKEQCTDINSFEKIKARLDSLGLHIQEGTHKRKNGSLTPVIATQDGFVLGSVGGILKRNAQEVSDISEALQMHREGMQEEQDIKPVEASKIVLATPTLTETATAPQKDHSGMRGVMAMTWEEKLNQEMQRLEQIYNAPHPELIEESAMTKAERAKNSIKEQVKEMNNLKEQYSKLKEERNELLKNKSMFNNNKKKSDAVDEKMQEMFEKIARLSAYMAMLILHKLGLGGPPNEQMIFTDLERHEILKNYKEHELTNVMTKQKELREKGIYKVAEIATNKINDQIEEWKNRPEAEEAIKKYGVIHRLINFIKDEDNELTAEQKEKLIELSKSGKIEEAHEFQTDINLERYRRGMQEEAENEQEQDYEPEQEQEHKPKPKKSMSLGM</sequence>
<evidence type="ECO:0000256" key="1">
    <source>
        <dbReference type="SAM" id="Coils"/>
    </source>
</evidence>
<protein>
    <recommendedName>
        <fullName evidence="5">Mobilization protein</fullName>
    </recommendedName>
</protein>
<feature type="coiled-coil region" evidence="1">
    <location>
        <begin position="358"/>
        <end position="402"/>
    </location>
</feature>
<keyword evidence="1" id="KW-0175">Coiled coil</keyword>
<evidence type="ECO:0008006" key="5">
    <source>
        <dbReference type="Google" id="ProtNLM"/>
    </source>
</evidence>
<keyword evidence="4" id="KW-1185">Reference proteome</keyword>
<evidence type="ECO:0000313" key="4">
    <source>
        <dbReference type="Proteomes" id="UP001176960"/>
    </source>
</evidence>
<proteinExistence type="predicted"/>